<organism evidence="12 13">
    <name type="scientific">Discina gigas</name>
    <dbReference type="NCBI Taxonomy" id="1032678"/>
    <lineage>
        <taxon>Eukaryota</taxon>
        <taxon>Fungi</taxon>
        <taxon>Dikarya</taxon>
        <taxon>Ascomycota</taxon>
        <taxon>Pezizomycotina</taxon>
        <taxon>Pezizomycetes</taxon>
        <taxon>Pezizales</taxon>
        <taxon>Discinaceae</taxon>
        <taxon>Discina</taxon>
    </lineage>
</organism>
<dbReference type="EC" id="6.5.1.1" evidence="12"/>
<dbReference type="Gene3D" id="2.40.50.140">
    <property type="entry name" value="Nucleic acid-binding proteins"/>
    <property type="match status" value="1"/>
</dbReference>
<keyword evidence="6" id="KW-0067">ATP-binding</keyword>
<keyword evidence="7" id="KW-0460">Magnesium</keyword>
<dbReference type="InterPro" id="IPR012310">
    <property type="entry name" value="DNA_ligase_ATP-dep_cent"/>
</dbReference>
<dbReference type="Pfam" id="PF01068">
    <property type="entry name" value="DNA_ligase_A_M"/>
    <property type="match status" value="1"/>
</dbReference>
<evidence type="ECO:0000256" key="4">
    <source>
        <dbReference type="ARBA" id="ARBA00022741"/>
    </source>
</evidence>
<dbReference type="EMBL" id="JBBBZM010000010">
    <property type="protein sequence ID" value="KAL0639554.1"/>
    <property type="molecule type" value="Genomic_DNA"/>
</dbReference>
<sequence length="696" mass="80205">MSDIEDLPDAPPVSREVGGGVNPDAFGPNRILTEEDLDREYPNRPKNGKTTLPFHELHTFLFDPLLANKGKKTGPAHRVSKLKPHEIRQNIIDRFVSRWRSEVGNDVYPAFRLIMCDKDRDRSVYHLKEKTIGRLLVKVMKINKDSDDGYALLNWRQPGASRTAGDFALRCHEVIKKRPMRTTPGSLTIAQVNEMLDRLSQASKEGDQLPVMTEFYNNMDADELMWVIRIIMRQMKVGATEKTFFDAWHPDADALFNISSSLKRVCWELWNPDFRMDSDDKSVTLMSCFQPQLAQFQKRSMADVVKAMHPTPEDPVFWIEEKLDGERMQLHYENGRFMFWSRRAKEYTRLYGSCWEDGSLTRHLKEAFDKGVKRITVRIFDILHLNGESLINYTLRDRRTALERSVNSIHRRMEIHQYVEAREVGEIEKSLRQVIAEASEGLVIKNPRSIYRLNDRNDDWMKVKPEYMTEFGESLDLLVLGGYWGSGKRGGILSSYLCGVRVDGNHLKPGESPMKFWSFCKVGGGFTSNEYSQIAHMTDSQWVPWDSKNPPREYMELGGGDQQFEKPDVWIRPDKSIVVEVKAASVAVSDQFRLGKTLRFPRFKRLREDKDWRSSLSISGFLRLKEEVEKGKEEEEKKMAMENRRHPGKRIKREFKVLGASQGIGGLEPVAAQGAAKTLFEGYAFCGDSFLLLIQV</sequence>
<dbReference type="Pfam" id="PF04675">
    <property type="entry name" value="DNA_ligase_A_N"/>
    <property type="match status" value="1"/>
</dbReference>
<protein>
    <submittedName>
        <fullName evidence="12">DNA ligase (ATP)</fullName>
        <ecNumber evidence="12">6.5.1.1</ecNumber>
    </submittedName>
</protein>
<dbReference type="InterPro" id="IPR044125">
    <property type="entry name" value="Adenylation_DNA_ligase_IV"/>
</dbReference>
<comment type="similarity">
    <text evidence="1">Belongs to the ATP-dependent DNA ligase family.</text>
</comment>
<dbReference type="PROSITE" id="PS00697">
    <property type="entry name" value="DNA_LIGASE_A1"/>
    <property type="match status" value="1"/>
</dbReference>
<keyword evidence="2 12" id="KW-0436">Ligase</keyword>
<evidence type="ECO:0000256" key="7">
    <source>
        <dbReference type="ARBA" id="ARBA00022842"/>
    </source>
</evidence>
<dbReference type="Pfam" id="PF04679">
    <property type="entry name" value="DNA_ligase_A_C"/>
    <property type="match status" value="1"/>
</dbReference>
<evidence type="ECO:0000256" key="1">
    <source>
        <dbReference type="ARBA" id="ARBA00007572"/>
    </source>
</evidence>
<dbReference type="CDD" id="cd07968">
    <property type="entry name" value="OBF_DNA_ligase_IV"/>
    <property type="match status" value="1"/>
</dbReference>
<keyword evidence="3" id="KW-0479">Metal-binding</keyword>
<evidence type="ECO:0000256" key="3">
    <source>
        <dbReference type="ARBA" id="ARBA00022723"/>
    </source>
</evidence>
<keyword evidence="13" id="KW-1185">Reference proteome</keyword>
<accession>A0ABR3GUG0</accession>
<keyword evidence="4" id="KW-0547">Nucleotide-binding</keyword>
<name>A0ABR3GUG0_9PEZI</name>
<gene>
    <name evidence="12" type="primary">LIG4_2</name>
    <name evidence="12" type="ORF">Q9L58_001380</name>
</gene>
<dbReference type="SUPFAM" id="SSF117018">
    <property type="entry name" value="ATP-dependent DNA ligase DNA-binding domain"/>
    <property type="match status" value="1"/>
</dbReference>
<evidence type="ECO:0000313" key="12">
    <source>
        <dbReference type="EMBL" id="KAL0639554.1"/>
    </source>
</evidence>
<dbReference type="Proteomes" id="UP001447188">
    <property type="component" value="Unassembled WGS sequence"/>
</dbReference>
<evidence type="ECO:0000256" key="10">
    <source>
        <dbReference type="SAM" id="MobiDB-lite"/>
    </source>
</evidence>
<dbReference type="PANTHER" id="PTHR45997:SF1">
    <property type="entry name" value="DNA LIGASE 4"/>
    <property type="match status" value="1"/>
</dbReference>
<dbReference type="GO" id="GO:0003910">
    <property type="term" value="F:DNA ligase (ATP) activity"/>
    <property type="evidence" value="ECO:0007669"/>
    <property type="project" value="UniProtKB-EC"/>
</dbReference>
<dbReference type="InterPro" id="IPR016059">
    <property type="entry name" value="DNA_ligase_ATP-dep_CS"/>
</dbReference>
<comment type="caution">
    <text evidence="12">The sequence shown here is derived from an EMBL/GenBank/DDBJ whole genome shotgun (WGS) entry which is preliminary data.</text>
</comment>
<feature type="region of interest" description="Disordered" evidence="10">
    <location>
        <begin position="1"/>
        <end position="29"/>
    </location>
</feature>
<dbReference type="CDD" id="cd07903">
    <property type="entry name" value="Adenylation_DNA_ligase_IV"/>
    <property type="match status" value="1"/>
</dbReference>
<evidence type="ECO:0000259" key="11">
    <source>
        <dbReference type="PROSITE" id="PS50160"/>
    </source>
</evidence>
<evidence type="ECO:0000256" key="8">
    <source>
        <dbReference type="ARBA" id="ARBA00023204"/>
    </source>
</evidence>
<dbReference type="InterPro" id="IPR012340">
    <property type="entry name" value="NA-bd_OB-fold"/>
</dbReference>
<dbReference type="InterPro" id="IPR036599">
    <property type="entry name" value="DNA_ligase_N_sf"/>
</dbReference>
<dbReference type="InterPro" id="IPR029710">
    <property type="entry name" value="LIG4"/>
</dbReference>
<dbReference type="InterPro" id="IPR012308">
    <property type="entry name" value="DNA_ligase_ATP-dep_N"/>
</dbReference>
<proteinExistence type="inferred from homology"/>
<keyword evidence="5" id="KW-0227">DNA damage</keyword>
<dbReference type="Gene3D" id="3.30.470.30">
    <property type="entry name" value="DNA ligase/mRNA capping enzyme"/>
    <property type="match status" value="2"/>
</dbReference>
<evidence type="ECO:0000256" key="2">
    <source>
        <dbReference type="ARBA" id="ARBA00022598"/>
    </source>
</evidence>
<dbReference type="PANTHER" id="PTHR45997">
    <property type="entry name" value="DNA LIGASE 4"/>
    <property type="match status" value="1"/>
</dbReference>
<feature type="domain" description="ATP-dependent DNA ligase family profile" evidence="11">
    <location>
        <begin position="379"/>
        <end position="502"/>
    </location>
</feature>
<dbReference type="SUPFAM" id="SSF50249">
    <property type="entry name" value="Nucleic acid-binding proteins"/>
    <property type="match status" value="1"/>
</dbReference>
<evidence type="ECO:0000256" key="5">
    <source>
        <dbReference type="ARBA" id="ARBA00022763"/>
    </source>
</evidence>
<dbReference type="InterPro" id="IPR012309">
    <property type="entry name" value="DNA_ligase_ATP-dep_C"/>
</dbReference>
<evidence type="ECO:0000256" key="9">
    <source>
        <dbReference type="ARBA" id="ARBA00023242"/>
    </source>
</evidence>
<dbReference type="SUPFAM" id="SSF56091">
    <property type="entry name" value="DNA ligase/mRNA capping enzyme, catalytic domain"/>
    <property type="match status" value="1"/>
</dbReference>
<dbReference type="PROSITE" id="PS50160">
    <property type="entry name" value="DNA_LIGASE_A3"/>
    <property type="match status" value="1"/>
</dbReference>
<evidence type="ECO:0000256" key="6">
    <source>
        <dbReference type="ARBA" id="ARBA00022840"/>
    </source>
</evidence>
<keyword evidence="8" id="KW-0234">DNA repair</keyword>
<reference evidence="12 13" key="1">
    <citation type="submission" date="2024-02" db="EMBL/GenBank/DDBJ databases">
        <title>Discinaceae phylogenomics.</title>
        <authorList>
            <person name="Dirks A.C."/>
            <person name="James T.Y."/>
        </authorList>
    </citation>
    <scope>NUCLEOTIDE SEQUENCE [LARGE SCALE GENOMIC DNA]</scope>
    <source>
        <strain evidence="12 13">ACD0624</strain>
    </source>
</reference>
<dbReference type="Gene3D" id="1.10.3260.10">
    <property type="entry name" value="DNA ligase, ATP-dependent, N-terminal domain"/>
    <property type="match status" value="1"/>
</dbReference>
<keyword evidence="9" id="KW-0539">Nucleus</keyword>
<evidence type="ECO:0000313" key="13">
    <source>
        <dbReference type="Proteomes" id="UP001447188"/>
    </source>
</evidence>